<accession>A0A9D3Y6V2</accession>
<keyword evidence="1" id="KW-0862">Zinc</keyword>
<keyword evidence="1" id="KW-0479">Metal-binding</keyword>
<name>A0A9D3Y6V2_DREPO</name>
<reference evidence="3" key="2">
    <citation type="submission" date="2020-11" db="EMBL/GenBank/DDBJ databases">
        <authorList>
            <person name="McCartney M.A."/>
            <person name="Auch B."/>
            <person name="Kono T."/>
            <person name="Mallez S."/>
            <person name="Becker A."/>
            <person name="Gohl D.M."/>
            <person name="Silverstein K.A.T."/>
            <person name="Koren S."/>
            <person name="Bechman K.B."/>
            <person name="Herman A."/>
            <person name="Abrahante J.E."/>
            <person name="Garbe J."/>
        </authorList>
    </citation>
    <scope>NUCLEOTIDE SEQUENCE</scope>
    <source>
        <strain evidence="3">Duluth1</strain>
        <tissue evidence="3">Whole animal</tissue>
    </source>
</reference>
<evidence type="ECO:0000259" key="2">
    <source>
        <dbReference type="PROSITE" id="PS50119"/>
    </source>
</evidence>
<reference evidence="3" key="1">
    <citation type="journal article" date="2019" name="bioRxiv">
        <title>The Genome of the Zebra Mussel, Dreissena polymorpha: A Resource for Invasive Species Research.</title>
        <authorList>
            <person name="McCartney M.A."/>
            <person name="Auch B."/>
            <person name="Kono T."/>
            <person name="Mallez S."/>
            <person name="Zhang Y."/>
            <person name="Obille A."/>
            <person name="Becker A."/>
            <person name="Abrahante J.E."/>
            <person name="Garbe J."/>
            <person name="Badalamenti J.P."/>
            <person name="Herman A."/>
            <person name="Mangelson H."/>
            <person name="Liachko I."/>
            <person name="Sullivan S."/>
            <person name="Sone E.D."/>
            <person name="Koren S."/>
            <person name="Silverstein K.A.T."/>
            <person name="Beckman K.B."/>
            <person name="Gohl D.M."/>
        </authorList>
    </citation>
    <scope>NUCLEOTIDE SEQUENCE</scope>
    <source>
        <strain evidence="3">Duluth1</strain>
        <tissue evidence="3">Whole animal</tissue>
    </source>
</reference>
<feature type="domain" description="B box-type" evidence="2">
    <location>
        <begin position="5"/>
        <end position="54"/>
    </location>
</feature>
<organism evidence="3 4">
    <name type="scientific">Dreissena polymorpha</name>
    <name type="common">Zebra mussel</name>
    <name type="synonym">Mytilus polymorpha</name>
    <dbReference type="NCBI Taxonomy" id="45954"/>
    <lineage>
        <taxon>Eukaryota</taxon>
        <taxon>Metazoa</taxon>
        <taxon>Spiralia</taxon>
        <taxon>Lophotrochozoa</taxon>
        <taxon>Mollusca</taxon>
        <taxon>Bivalvia</taxon>
        <taxon>Autobranchia</taxon>
        <taxon>Heteroconchia</taxon>
        <taxon>Euheterodonta</taxon>
        <taxon>Imparidentia</taxon>
        <taxon>Neoheterodontei</taxon>
        <taxon>Myida</taxon>
        <taxon>Dreissenoidea</taxon>
        <taxon>Dreissenidae</taxon>
        <taxon>Dreissena</taxon>
    </lineage>
</organism>
<proteinExistence type="predicted"/>
<keyword evidence="1" id="KW-0863">Zinc-finger</keyword>
<protein>
    <recommendedName>
        <fullName evidence="2">B box-type domain-containing protein</fullName>
    </recommendedName>
</protein>
<sequence>MAEDRRTKVCVPCERRGVHSTGMLFCHSCLEILCLACVDNHKIYVTGEHTIKHVGNGDDKNLNGDEHLCDTHQLPLEFTCHEHRRLCCQRCVSDHHETCKSSKLQDVPLDTINCSSKILNEKLTNFWD</sequence>
<dbReference type="Proteomes" id="UP000828390">
    <property type="component" value="Unassembled WGS sequence"/>
</dbReference>
<evidence type="ECO:0000256" key="1">
    <source>
        <dbReference type="PROSITE-ProRule" id="PRU00024"/>
    </source>
</evidence>
<dbReference type="GO" id="GO:0008270">
    <property type="term" value="F:zinc ion binding"/>
    <property type="evidence" value="ECO:0007669"/>
    <property type="project" value="UniProtKB-KW"/>
</dbReference>
<dbReference type="PROSITE" id="PS50119">
    <property type="entry name" value="ZF_BBOX"/>
    <property type="match status" value="1"/>
</dbReference>
<dbReference type="SUPFAM" id="SSF57845">
    <property type="entry name" value="B-box zinc-binding domain"/>
    <property type="match status" value="1"/>
</dbReference>
<comment type="caution">
    <text evidence="3">The sequence shown here is derived from an EMBL/GenBank/DDBJ whole genome shotgun (WGS) entry which is preliminary data.</text>
</comment>
<gene>
    <name evidence="3" type="ORF">DPMN_081146</name>
</gene>
<keyword evidence="4" id="KW-1185">Reference proteome</keyword>
<evidence type="ECO:0000313" key="3">
    <source>
        <dbReference type="EMBL" id="KAH3693706.1"/>
    </source>
</evidence>
<dbReference type="AlphaFoldDB" id="A0A9D3Y6V2"/>
<dbReference type="Gene3D" id="3.30.160.60">
    <property type="entry name" value="Classic Zinc Finger"/>
    <property type="match status" value="1"/>
</dbReference>
<dbReference type="EMBL" id="JAIWYP010000016">
    <property type="protein sequence ID" value="KAH3693706.1"/>
    <property type="molecule type" value="Genomic_DNA"/>
</dbReference>
<evidence type="ECO:0000313" key="4">
    <source>
        <dbReference type="Proteomes" id="UP000828390"/>
    </source>
</evidence>
<dbReference type="InterPro" id="IPR000315">
    <property type="entry name" value="Znf_B-box"/>
</dbReference>